<dbReference type="InterPro" id="IPR027432">
    <property type="entry name" value="dGTP_triphosphohydrolase_C"/>
</dbReference>
<keyword evidence="4" id="KW-1185">Reference proteome</keyword>
<dbReference type="AlphaFoldDB" id="B6ISL1"/>
<dbReference type="EC" id="3.1.5.1" evidence="3"/>
<dbReference type="Gene3D" id="1.10.3410.10">
    <property type="entry name" value="putative deoxyguanosinetriphosphate triphosphohydrolase like domain"/>
    <property type="match status" value="1"/>
</dbReference>
<evidence type="ECO:0000256" key="1">
    <source>
        <dbReference type="ARBA" id="ARBA00022801"/>
    </source>
</evidence>
<proteinExistence type="predicted"/>
<sequence length="440" mass="49512">MMRWKSLLSRKRLAKPVRDPELPYRSAFEIDIDRITFSTSFRRLSDKQQVHGIGGSDYVRSRLTHSMEAARVGRSLGTWAGREIVERYGGEEVGATPFDIGHVVAAAALAHDLGTPCFAHTGEDIVSDWFRGSAVGREILSGLPEQQRNELRHFEGNAQGFRVLTRLQGWRATGGLQLTAATLAAYSKYPWSAPGDDGRPRPHPRKYGFFGSERALFREMAEEVGLIPTGDDTWCRHPLAYLVEAADDACYRVVDIEDAVKMRMLSFADAESLLAPLVVVDRQEYDEIDDEDRRLIYLRARAIDRLVHDAAEMFLERLPELMQGRPCPALLHMTERATALQAIEQISYTRIYRGQQRCETDIVAARTITTLLDAFGEALLAREDAGPGADLPRRFASLLETMPTIRQMPYDRPSWVRGLVDYIAGMTDRFALRQAQLIAG</sequence>
<dbReference type="InterPro" id="IPR026875">
    <property type="entry name" value="PHydrolase_assoc_dom"/>
</dbReference>
<dbReference type="Proteomes" id="UP000001591">
    <property type="component" value="Chromosome"/>
</dbReference>
<dbReference type="NCBIfam" id="TIGR01353">
    <property type="entry name" value="dGTP_triPase"/>
    <property type="match status" value="1"/>
</dbReference>
<dbReference type="InterPro" id="IPR006261">
    <property type="entry name" value="dGTPase"/>
</dbReference>
<dbReference type="InterPro" id="IPR003607">
    <property type="entry name" value="HD/PDEase_dom"/>
</dbReference>
<gene>
    <name evidence="3" type="primary">dgt</name>
    <name evidence="3" type="ordered locus">RC1_1024</name>
</gene>
<dbReference type="Gene3D" id="1.10.3210.10">
    <property type="entry name" value="Hypothetical protein af1432"/>
    <property type="match status" value="1"/>
</dbReference>
<evidence type="ECO:0000259" key="2">
    <source>
        <dbReference type="SMART" id="SM00471"/>
    </source>
</evidence>
<evidence type="ECO:0000313" key="4">
    <source>
        <dbReference type="Proteomes" id="UP000001591"/>
    </source>
</evidence>
<dbReference type="eggNOG" id="COG0232">
    <property type="taxonomic scope" value="Bacteria"/>
</dbReference>
<dbReference type="SUPFAM" id="SSF109604">
    <property type="entry name" value="HD-domain/PDEase-like"/>
    <property type="match status" value="1"/>
</dbReference>
<keyword evidence="1 3" id="KW-0378">Hydrolase</keyword>
<dbReference type="EMBL" id="CP000613">
    <property type="protein sequence ID" value="ACI98447.1"/>
    <property type="molecule type" value="Genomic_DNA"/>
</dbReference>
<protein>
    <submittedName>
        <fullName evidence="3">Deoxyguanosinetriphosphate triphosphohydrolase, putative</fullName>
        <ecNumber evidence="3">3.1.5.1</ecNumber>
    </submittedName>
</protein>
<dbReference type="HOGENOM" id="CLU_028163_2_0_5"/>
<organism evidence="3 4">
    <name type="scientific">Rhodospirillum centenum (strain ATCC 51521 / SW)</name>
    <dbReference type="NCBI Taxonomy" id="414684"/>
    <lineage>
        <taxon>Bacteria</taxon>
        <taxon>Pseudomonadati</taxon>
        <taxon>Pseudomonadota</taxon>
        <taxon>Alphaproteobacteria</taxon>
        <taxon>Rhodospirillales</taxon>
        <taxon>Rhodospirillaceae</taxon>
        <taxon>Rhodospirillum</taxon>
    </lineage>
</organism>
<accession>B6ISL1</accession>
<feature type="domain" description="HD/PDEase" evidence="2">
    <location>
        <begin position="58"/>
        <end position="261"/>
    </location>
</feature>
<dbReference type="Gene3D" id="1.10.3550.10">
    <property type="entry name" value="eoxyguanosinetriphosphate triphosphohydrolase domain-like"/>
    <property type="match status" value="1"/>
</dbReference>
<dbReference type="STRING" id="414684.RC1_1024"/>
<evidence type="ECO:0000313" key="3">
    <source>
        <dbReference type="EMBL" id="ACI98447.1"/>
    </source>
</evidence>
<dbReference type="SMART" id="SM00471">
    <property type="entry name" value="HDc"/>
    <property type="match status" value="1"/>
</dbReference>
<dbReference type="GO" id="GO:0008832">
    <property type="term" value="F:dGTPase activity"/>
    <property type="evidence" value="ECO:0007669"/>
    <property type="project" value="UniProtKB-EC"/>
</dbReference>
<reference evidence="3 4" key="1">
    <citation type="journal article" date="2010" name="BMC Genomics">
        <title>Metabolic flexibility revealed in the genome of the cyst-forming alpha-1 proteobacterium Rhodospirillum centenum.</title>
        <authorList>
            <person name="Lu Y.K."/>
            <person name="Marden J."/>
            <person name="Han M."/>
            <person name="Swingley W.D."/>
            <person name="Mastrian S.D."/>
            <person name="Chowdhury S.R."/>
            <person name="Hao J."/>
            <person name="Helmy T."/>
            <person name="Kim S."/>
            <person name="Kurdoglu A.A."/>
            <person name="Matthies H.J."/>
            <person name="Rollo D."/>
            <person name="Stothard P."/>
            <person name="Blankenship R.E."/>
            <person name="Bauer C.E."/>
            <person name="Touchman J.W."/>
        </authorList>
    </citation>
    <scope>NUCLEOTIDE SEQUENCE [LARGE SCALE GENOMIC DNA]</scope>
    <source>
        <strain evidence="4">ATCC 51521 / SW</strain>
    </source>
</reference>
<dbReference type="RefSeq" id="WP_012566236.1">
    <property type="nucleotide sequence ID" value="NC_011420.2"/>
</dbReference>
<dbReference type="InterPro" id="IPR023293">
    <property type="entry name" value="dGTP_triP_hydro_central_sf"/>
</dbReference>
<dbReference type="KEGG" id="rce:RC1_1024"/>
<dbReference type="OrthoDB" id="9803619at2"/>
<dbReference type="Pfam" id="PF13286">
    <property type="entry name" value="HD_assoc"/>
    <property type="match status" value="1"/>
</dbReference>
<name>B6ISL1_RHOCS</name>